<dbReference type="Gene3D" id="1.50.10.10">
    <property type="match status" value="1"/>
</dbReference>
<dbReference type="Proteomes" id="UP000595197">
    <property type="component" value="Chromosome"/>
</dbReference>
<dbReference type="PANTHER" id="PTHR31616">
    <property type="entry name" value="TREHALASE"/>
    <property type="match status" value="1"/>
</dbReference>
<feature type="domain" description="GH15-like" evidence="1">
    <location>
        <begin position="226"/>
        <end position="600"/>
    </location>
</feature>
<dbReference type="GO" id="GO:0016787">
    <property type="term" value="F:hydrolase activity"/>
    <property type="evidence" value="ECO:0007669"/>
    <property type="project" value="UniProtKB-KW"/>
</dbReference>
<proteinExistence type="predicted"/>
<name>A0ABX7BDV5_9PROT</name>
<dbReference type="InterPro" id="IPR012341">
    <property type="entry name" value="6hp_glycosidase-like_sf"/>
</dbReference>
<reference evidence="3" key="1">
    <citation type="submission" date="2021-02" db="EMBL/GenBank/DDBJ databases">
        <title>Skermanella TT6 skin isolate.</title>
        <authorList>
            <person name="Lee K."/>
            <person name="Ganzorig M."/>
        </authorList>
    </citation>
    <scope>NUCLEOTIDE SEQUENCE</scope>
    <source>
        <strain evidence="3">TT6</strain>
    </source>
</reference>
<dbReference type="SUPFAM" id="SSF48208">
    <property type="entry name" value="Six-hairpin glycosidases"/>
    <property type="match status" value="1"/>
</dbReference>
<feature type="domain" description="Trehalase-like N-terminal" evidence="2">
    <location>
        <begin position="6"/>
        <end position="162"/>
    </location>
</feature>
<evidence type="ECO:0000313" key="3">
    <source>
        <dbReference type="EMBL" id="QQP90617.1"/>
    </source>
</evidence>
<dbReference type="InterPro" id="IPR008928">
    <property type="entry name" value="6-hairpin_glycosidase_sf"/>
</dbReference>
<evidence type="ECO:0000259" key="1">
    <source>
        <dbReference type="Pfam" id="PF00723"/>
    </source>
</evidence>
<gene>
    <name evidence="3" type="ORF">IGS68_05080</name>
</gene>
<dbReference type="RefSeq" id="WP_201077833.1">
    <property type="nucleotide sequence ID" value="NZ_CP067420.1"/>
</dbReference>
<dbReference type="PANTHER" id="PTHR31616:SF0">
    <property type="entry name" value="GLUCAN 1,4-ALPHA-GLUCOSIDASE"/>
    <property type="match status" value="1"/>
</dbReference>
<dbReference type="Pfam" id="PF00723">
    <property type="entry name" value="Glyco_hydro_15"/>
    <property type="match status" value="1"/>
</dbReference>
<evidence type="ECO:0000259" key="2">
    <source>
        <dbReference type="Pfam" id="PF19291"/>
    </source>
</evidence>
<dbReference type="InterPro" id="IPR045582">
    <property type="entry name" value="Trehalase-like_N"/>
</dbReference>
<dbReference type="EMBL" id="CP067420">
    <property type="protein sequence ID" value="QQP90617.1"/>
    <property type="molecule type" value="Genomic_DNA"/>
</dbReference>
<dbReference type="InterPro" id="IPR011613">
    <property type="entry name" value="GH15-like"/>
</dbReference>
<keyword evidence="3" id="KW-0378">Hydrolase</keyword>
<accession>A0ABX7BDV5</accession>
<protein>
    <submittedName>
        <fullName evidence="3">Glycoside hydrolase family 15 protein</fullName>
    </submittedName>
</protein>
<evidence type="ECO:0000313" key="4">
    <source>
        <dbReference type="Proteomes" id="UP000595197"/>
    </source>
</evidence>
<dbReference type="Pfam" id="PF19291">
    <property type="entry name" value="TREH_N"/>
    <property type="match status" value="1"/>
</dbReference>
<sequence length="612" mass="68801">MDTLNLALIGNCSFTALLDTRARIVWSCQPRPDGDPVFCSLLNGAPGDDGRTVPDWGFYEIELLGCTGSEQRYLPNTAVVETVLHDGNGSAIEITDFAPRHQHHGRSYRPATIVRLVRTLRGTPRIVIRVRPRFDYGEVAPEITRGSNHIRYVSADKVLRLTTAAPIAYILDETPFVLDEPVTLILGPDEPLRAPIDESGRRLLELTRDYWRQYARSLALPFEWQDAVIRAAITLKICTFEETGAVIAAVTTSIPEAPGTIRNWDYRYCWVRDAYFVIQALNSLGVTITMENYLHYITNIVAGASKGTLQPVYGIAQEMRLVERAASSLAGYRGMGPVRVGNEAYAQIQNDSYGAVILASAQAFFDQRLARPGGIDLFRRLELLGDQAVMLYDKPDAGLWELRTAEHVHTFSSVMCWAACDRLARIACQLRLEERAAHWREHADRIRETVLERAWNPKLNSFVDAYRGGDGFDHGNRESVGKIDASLLLMHELRFIEARDPRFLGTVAAIENTLKRGSMLYRYVAADDFGYPETAFTICTFWYIDALAAIGRKDEARTLFEQMLSHRNHVGLLSEDIDPATGELWGNYPQTYSMVGLINSAMRLSKPWEEAF</sequence>
<keyword evidence="4" id="KW-1185">Reference proteome</keyword>
<organism evidence="3 4">
    <name type="scientific">Skermanella cutis</name>
    <dbReference type="NCBI Taxonomy" id="2775420"/>
    <lineage>
        <taxon>Bacteria</taxon>
        <taxon>Pseudomonadati</taxon>
        <taxon>Pseudomonadota</taxon>
        <taxon>Alphaproteobacteria</taxon>
        <taxon>Rhodospirillales</taxon>
        <taxon>Azospirillaceae</taxon>
        <taxon>Skermanella</taxon>
    </lineage>
</organism>